<keyword evidence="3" id="KW-1185">Reference proteome</keyword>
<dbReference type="RefSeq" id="WP_186943147.1">
    <property type="nucleotide sequence ID" value="NZ_JACOGA010000016.1"/>
</dbReference>
<evidence type="ECO:0000313" key="2">
    <source>
        <dbReference type="EMBL" id="MBC3875175.1"/>
    </source>
</evidence>
<sequence length="111" mass="13375">MSYTVYVLDDAEEDLWQIHTYIKNQFSEKLANKIYTDIRNSILMLEDNPQLGTSIPQLAMLGMTQWRQMVVMGKNKIVYEIEENRQHIYVYLICTERQDYDAFLQRRIFRS</sequence>
<organism evidence="2 3">
    <name type="scientific">Undibacterium flavidum</name>
    <dbReference type="NCBI Taxonomy" id="2762297"/>
    <lineage>
        <taxon>Bacteria</taxon>
        <taxon>Pseudomonadati</taxon>
        <taxon>Pseudomonadota</taxon>
        <taxon>Betaproteobacteria</taxon>
        <taxon>Burkholderiales</taxon>
        <taxon>Oxalobacteraceae</taxon>
        <taxon>Undibacterium</taxon>
    </lineage>
</organism>
<evidence type="ECO:0000313" key="3">
    <source>
        <dbReference type="Proteomes" id="UP000624279"/>
    </source>
</evidence>
<dbReference type="Gene3D" id="3.30.2310.20">
    <property type="entry name" value="RelE-like"/>
    <property type="match status" value="1"/>
</dbReference>
<accession>A0ABR6YF28</accession>
<comment type="caution">
    <text evidence="2">The sequence shown here is derived from an EMBL/GenBank/DDBJ whole genome shotgun (WGS) entry which is preliminary data.</text>
</comment>
<gene>
    <name evidence="2" type="ORF">H8K55_16430</name>
</gene>
<dbReference type="EMBL" id="JACOGA010000016">
    <property type="protein sequence ID" value="MBC3875175.1"/>
    <property type="molecule type" value="Genomic_DNA"/>
</dbReference>
<dbReference type="Pfam" id="PF05016">
    <property type="entry name" value="ParE_toxin"/>
    <property type="match status" value="1"/>
</dbReference>
<keyword evidence="1" id="KW-1277">Toxin-antitoxin system</keyword>
<dbReference type="InterPro" id="IPR035093">
    <property type="entry name" value="RelE/ParE_toxin_dom_sf"/>
</dbReference>
<protein>
    <submittedName>
        <fullName evidence="2">Type II toxin-antitoxin system RelE/ParE family toxin</fullName>
    </submittedName>
</protein>
<reference evidence="2 3" key="1">
    <citation type="submission" date="2020-08" db="EMBL/GenBank/DDBJ databases">
        <title>Novel species isolated from subtropical streams in China.</title>
        <authorList>
            <person name="Lu H."/>
        </authorList>
    </citation>
    <scope>NUCLEOTIDE SEQUENCE [LARGE SCALE GENOMIC DNA]</scope>
    <source>
        <strain evidence="2 3">LX15W</strain>
    </source>
</reference>
<dbReference type="InterPro" id="IPR007712">
    <property type="entry name" value="RelE/ParE_toxin"/>
</dbReference>
<name>A0ABR6YF28_9BURK</name>
<dbReference type="Proteomes" id="UP000624279">
    <property type="component" value="Unassembled WGS sequence"/>
</dbReference>
<proteinExistence type="predicted"/>
<evidence type="ECO:0000256" key="1">
    <source>
        <dbReference type="ARBA" id="ARBA00022649"/>
    </source>
</evidence>